<sequence>MEGLIPFIYRVIIQYRGSGRQTTVADSWFSESPPMPYIRLPGDSGRFTLLPEYVFSSSPTSSSPVSSRSIASTGSPLPHRFSSSRPAYS</sequence>
<dbReference type="EMBL" id="CM047910">
    <property type="protein sequence ID" value="KAJ0075852.1"/>
    <property type="molecule type" value="Genomic_DNA"/>
</dbReference>
<evidence type="ECO:0000313" key="2">
    <source>
        <dbReference type="Proteomes" id="UP001164250"/>
    </source>
</evidence>
<accession>A0ACC0ZT06</accession>
<proteinExistence type="predicted"/>
<organism evidence="1 2">
    <name type="scientific">Pistacia atlantica</name>
    <dbReference type="NCBI Taxonomy" id="434234"/>
    <lineage>
        <taxon>Eukaryota</taxon>
        <taxon>Viridiplantae</taxon>
        <taxon>Streptophyta</taxon>
        <taxon>Embryophyta</taxon>
        <taxon>Tracheophyta</taxon>
        <taxon>Spermatophyta</taxon>
        <taxon>Magnoliopsida</taxon>
        <taxon>eudicotyledons</taxon>
        <taxon>Gunneridae</taxon>
        <taxon>Pentapetalae</taxon>
        <taxon>rosids</taxon>
        <taxon>malvids</taxon>
        <taxon>Sapindales</taxon>
        <taxon>Anacardiaceae</taxon>
        <taxon>Pistacia</taxon>
    </lineage>
</organism>
<gene>
    <name evidence="1" type="ORF">Patl1_34843</name>
</gene>
<dbReference type="Proteomes" id="UP001164250">
    <property type="component" value="Chromosome 15"/>
</dbReference>
<evidence type="ECO:0000313" key="1">
    <source>
        <dbReference type="EMBL" id="KAJ0075852.1"/>
    </source>
</evidence>
<reference evidence="2" key="1">
    <citation type="journal article" date="2023" name="G3 (Bethesda)">
        <title>Genome assembly and association tests identify interacting loci associated with vigor, precocity, and sex in interspecific pistachio rootstocks.</title>
        <authorList>
            <person name="Palmer W."/>
            <person name="Jacygrad E."/>
            <person name="Sagayaradj S."/>
            <person name="Cavanaugh K."/>
            <person name="Han R."/>
            <person name="Bertier L."/>
            <person name="Beede B."/>
            <person name="Kafkas S."/>
            <person name="Golino D."/>
            <person name="Preece J."/>
            <person name="Michelmore R."/>
        </authorList>
    </citation>
    <scope>NUCLEOTIDE SEQUENCE [LARGE SCALE GENOMIC DNA]</scope>
</reference>
<comment type="caution">
    <text evidence="1">The sequence shown here is derived from an EMBL/GenBank/DDBJ whole genome shotgun (WGS) entry which is preliminary data.</text>
</comment>
<protein>
    <submittedName>
        <fullName evidence="1">Uncharacterized protein</fullName>
    </submittedName>
</protein>
<name>A0ACC0ZT06_9ROSI</name>
<keyword evidence="2" id="KW-1185">Reference proteome</keyword>